<reference evidence="1 2" key="1">
    <citation type="submission" date="2020-08" db="EMBL/GenBank/DDBJ databases">
        <title>Sequencing the genomes of 1000 actinobacteria strains.</title>
        <authorList>
            <person name="Klenk H.-P."/>
        </authorList>
    </citation>
    <scope>NUCLEOTIDE SEQUENCE [LARGE SCALE GENOMIC DNA]</scope>
    <source>
        <strain evidence="1 2">DSM 46659</strain>
    </source>
</reference>
<dbReference type="AlphaFoldDB" id="A0A7W9YP47"/>
<dbReference type="EMBL" id="JACHDS010000001">
    <property type="protein sequence ID" value="MBB6174656.1"/>
    <property type="molecule type" value="Genomic_DNA"/>
</dbReference>
<name>A0A7W9YP47_9ACTN</name>
<sequence length="46" mass="5124">MLYLRLAAGVSWAGVRFRRPAVRRRIEAITGTVMLALAGRLPLSTR</sequence>
<organism evidence="1 2">
    <name type="scientific">Nocardiopsis mwathae</name>
    <dbReference type="NCBI Taxonomy" id="1472723"/>
    <lineage>
        <taxon>Bacteria</taxon>
        <taxon>Bacillati</taxon>
        <taxon>Actinomycetota</taxon>
        <taxon>Actinomycetes</taxon>
        <taxon>Streptosporangiales</taxon>
        <taxon>Nocardiopsidaceae</taxon>
        <taxon>Nocardiopsis</taxon>
    </lineage>
</organism>
<evidence type="ECO:0000313" key="1">
    <source>
        <dbReference type="EMBL" id="MBB6174656.1"/>
    </source>
</evidence>
<gene>
    <name evidence="1" type="ORF">HNR23_004716</name>
</gene>
<evidence type="ECO:0000313" key="2">
    <source>
        <dbReference type="Proteomes" id="UP000546642"/>
    </source>
</evidence>
<proteinExistence type="predicted"/>
<accession>A0A7W9YP47</accession>
<dbReference type="RefSeq" id="WP_184078815.1">
    <property type="nucleotide sequence ID" value="NZ_JACHDS010000001.1"/>
</dbReference>
<dbReference type="Proteomes" id="UP000546642">
    <property type="component" value="Unassembled WGS sequence"/>
</dbReference>
<protein>
    <submittedName>
        <fullName evidence="1">Arginine exporter protein ArgO</fullName>
    </submittedName>
</protein>
<keyword evidence="2" id="KW-1185">Reference proteome</keyword>
<comment type="caution">
    <text evidence="1">The sequence shown here is derived from an EMBL/GenBank/DDBJ whole genome shotgun (WGS) entry which is preliminary data.</text>
</comment>